<dbReference type="AlphaFoldDB" id="A0A0C2JI42"/>
<keyword evidence="3" id="KW-1185">Reference proteome</keyword>
<dbReference type="PANTHER" id="PTHR47331">
    <property type="entry name" value="PHD-TYPE DOMAIN-CONTAINING PROTEIN"/>
    <property type="match status" value="1"/>
</dbReference>
<evidence type="ECO:0000259" key="1">
    <source>
        <dbReference type="Pfam" id="PF17921"/>
    </source>
</evidence>
<dbReference type="InterPro" id="IPR041588">
    <property type="entry name" value="Integrase_H2C2"/>
</dbReference>
<gene>
    <name evidence="2" type="ORF">RF11_05301</name>
</gene>
<accession>A0A0C2JI42</accession>
<dbReference type="Proteomes" id="UP000031668">
    <property type="component" value="Unassembled WGS sequence"/>
</dbReference>
<dbReference type="Pfam" id="PF17921">
    <property type="entry name" value="Integrase_H2C2"/>
    <property type="match status" value="1"/>
</dbReference>
<name>A0A0C2JI42_THEKT</name>
<protein>
    <recommendedName>
        <fullName evidence="1">Integrase zinc-binding domain-containing protein</fullName>
    </recommendedName>
</protein>
<evidence type="ECO:0000313" key="3">
    <source>
        <dbReference type="Proteomes" id="UP000031668"/>
    </source>
</evidence>
<feature type="domain" description="Integrase zinc-binding" evidence="1">
    <location>
        <begin position="107"/>
        <end position="144"/>
    </location>
</feature>
<proteinExistence type="predicted"/>
<sequence>MVISHILRIGAWCIRFINNCKSLEFHGPLRIEEISCVKQRWIIFSQRSYYSQSYDSLLKKTPDDFCKRNSLFLDTDNIIRSKTRLNLSSLEYISCNHILLHRNSFLALLVIRSCHIEVHHGGLTQTLAEIRSKYWIPKCRSKIKSDQRLSRNVPTTTESPGKRITVHEYSGIDYFGPVICKVDHKEIKI</sequence>
<comment type="caution">
    <text evidence="2">The sequence shown here is derived from an EMBL/GenBank/DDBJ whole genome shotgun (WGS) entry which is preliminary data.</text>
</comment>
<reference evidence="2 3" key="1">
    <citation type="journal article" date="2014" name="Genome Biol. Evol.">
        <title>The genome of the myxosporean Thelohanellus kitauei shows adaptations to nutrient acquisition within its fish host.</title>
        <authorList>
            <person name="Yang Y."/>
            <person name="Xiong J."/>
            <person name="Zhou Z."/>
            <person name="Huo F."/>
            <person name="Miao W."/>
            <person name="Ran C."/>
            <person name="Liu Y."/>
            <person name="Zhang J."/>
            <person name="Feng J."/>
            <person name="Wang M."/>
            <person name="Wang M."/>
            <person name="Wang L."/>
            <person name="Yao B."/>
        </authorList>
    </citation>
    <scope>NUCLEOTIDE SEQUENCE [LARGE SCALE GENOMIC DNA]</scope>
    <source>
        <strain evidence="2">Wuqing</strain>
    </source>
</reference>
<dbReference type="OrthoDB" id="5985614at2759"/>
<organism evidence="2 3">
    <name type="scientific">Thelohanellus kitauei</name>
    <name type="common">Myxosporean</name>
    <dbReference type="NCBI Taxonomy" id="669202"/>
    <lineage>
        <taxon>Eukaryota</taxon>
        <taxon>Metazoa</taxon>
        <taxon>Cnidaria</taxon>
        <taxon>Myxozoa</taxon>
        <taxon>Myxosporea</taxon>
        <taxon>Bivalvulida</taxon>
        <taxon>Platysporina</taxon>
        <taxon>Myxobolidae</taxon>
        <taxon>Thelohanellus</taxon>
    </lineage>
</organism>
<dbReference type="EMBL" id="JWZT01002655">
    <property type="protein sequence ID" value="KII68993.1"/>
    <property type="molecule type" value="Genomic_DNA"/>
</dbReference>
<evidence type="ECO:0000313" key="2">
    <source>
        <dbReference type="EMBL" id="KII68993.1"/>
    </source>
</evidence>